<evidence type="ECO:0000313" key="6">
    <source>
        <dbReference type="Proteomes" id="UP000000276"/>
    </source>
</evidence>
<proteinExistence type="predicted"/>
<feature type="region of interest" description="Disordered" evidence="1">
    <location>
        <begin position="1"/>
        <end position="66"/>
    </location>
</feature>
<dbReference type="AlphaFoldDB" id="D9QD32"/>
<reference evidence="4" key="3">
    <citation type="submission" date="2020-01" db="EMBL/GenBank/DDBJ databases">
        <title>New assembly genome of Corynebacterium pseudotuberculosis strain C231 by Illumina Hiseq and Optical mapping.</title>
        <authorList>
            <person name="Sousa T.J."/>
            <person name="Goncalves R."/>
            <person name="Gomide A."/>
            <person name="Seyffert N."/>
            <person name="Castro T."/>
            <person name="Soares S."/>
            <person name="Brenig B."/>
            <person name="Azevedo V."/>
        </authorList>
    </citation>
    <scope>NUCLEOTIDE SEQUENCE</scope>
    <source>
        <strain evidence="4">C231</strain>
    </source>
</reference>
<dbReference type="KEGG" id="cpq:CPC231_08555"/>
<dbReference type="EMBL" id="CP001829">
    <property type="protein sequence ID" value="QHI00988.1"/>
    <property type="molecule type" value="Genomic_DNA"/>
</dbReference>
<reference evidence="4 6" key="1">
    <citation type="journal article" date="2011" name="J. Bacteriol.">
        <title>Complete genome sequence of Corynebacterium pseudotuberculosis I19, a strain isolated from a cow in Israel with bovine mastitis.</title>
        <authorList>
            <consortium name="Consortium: Rede Paraense de Genomica e Proteomica (RPGP)"/>
            <person name="Silva A."/>
            <person name="Schneider M.P."/>
            <person name="Cerdeira L."/>
            <person name="Barbosa M.S."/>
            <person name="Ramos R.T."/>
            <person name="Carneiro A.R."/>
            <person name="Santos R."/>
            <person name="Lima M."/>
            <person name="D'Afonseca V."/>
            <person name="Almeida S.S."/>
            <person name="Santos A.R."/>
            <person name="Soares S.C."/>
            <person name="Pinto A.C."/>
            <person name="Ali A."/>
            <person name="Dorella F.A."/>
            <person name="Rocha F."/>
            <person name="de Abreu V.A."/>
            <person name="Trost E."/>
            <person name="Tauch A."/>
            <person name="Shpigel N."/>
            <person name="Miyoshi A."/>
            <person name="Azevedo V."/>
        </authorList>
    </citation>
    <scope>NUCLEOTIDE SEQUENCE [LARGE SCALE GENOMIC DNA]</scope>
    <source>
        <strain evidence="4 6">C231</strain>
    </source>
</reference>
<evidence type="ECO:0000256" key="1">
    <source>
        <dbReference type="SAM" id="MobiDB-lite"/>
    </source>
</evidence>
<gene>
    <name evidence="2" type="ORF">CPC231_02960</name>
    <name evidence="3" type="ORF">CPC231_04825</name>
    <name evidence="4" type="ORF">CPC231_08555</name>
    <name evidence="5" type="ORF">CPC231_10180</name>
</gene>
<reference evidence="4 6" key="2">
    <citation type="journal article" date="2011" name="PLoS ONE">
        <title>Evidence for reductive genome evolution and lateral acquisition of virulence functions in two Corynebacterium pseudotuberculosis strains.</title>
        <authorList>
            <person name="Ruiz J.C."/>
            <person name="D'Afonseca V."/>
            <person name="Silva A."/>
            <person name="Ali A."/>
            <person name="Pinto A.C."/>
            <person name="Santos A.R."/>
            <person name="Rocha A.A."/>
            <person name="Lopes D.O."/>
            <person name="Dorella F.A."/>
            <person name="Pacheco L.G."/>
            <person name="Costa M.P."/>
            <person name="Turk M.Z."/>
            <person name="Seyffert N."/>
            <person name="Moraes P.M."/>
            <person name="Soares S.C."/>
            <person name="Almeida S.S."/>
            <person name="Castro T.L."/>
            <person name="Abreu V.A."/>
            <person name="Trost E."/>
            <person name="Baumbach J."/>
            <person name="Tauch A."/>
            <person name="Schneider M.P."/>
            <person name="McCulloch J."/>
            <person name="Cerdeira L.T."/>
            <person name="Ramos R.T."/>
            <person name="Zerlotini A."/>
            <person name="Dominitini A."/>
            <person name="Resende D.M."/>
            <person name="Coser E.M."/>
            <person name="Oliveira L.M."/>
            <person name="Pedrosa A.L."/>
            <person name="Vieira C.U."/>
            <person name="Guimaraes C.T."/>
            <person name="Bartholomeu D.C."/>
            <person name="Oliveira D.M."/>
            <person name="Santos F.R."/>
            <person name="Rabelo E.M."/>
            <person name="Lobo F.P."/>
            <person name="Franco G.R."/>
            <person name="Costa A.F."/>
            <person name="Castro I.M."/>
            <person name="Dias S.R."/>
            <person name="Ferro J.A."/>
            <person name="Ortega J.M."/>
            <person name="Paiva L.V."/>
            <person name="Goulart L.R."/>
            <person name="Almeida J.F."/>
            <person name="Ferro M.I."/>
            <person name="Carneiro N.P."/>
            <person name="Falcao P.R."/>
            <person name="Grynberg P."/>
            <person name="Teixeira S.M."/>
            <person name="Brommonschenkel S."/>
            <person name="Oliveira S.C."/>
            <person name="Meyer R."/>
            <person name="Moore R.J."/>
            <person name="Miyoshi A."/>
            <person name="Oliveira G.C."/>
            <person name="Azevedo V."/>
        </authorList>
    </citation>
    <scope>NUCLEOTIDE SEQUENCE [LARGE SCALE GENOMIC DNA]</scope>
    <source>
        <strain evidence="4 6">C231</strain>
    </source>
</reference>
<feature type="compositionally biased region" description="Polar residues" evidence="1">
    <location>
        <begin position="1"/>
        <end position="14"/>
    </location>
</feature>
<sequence>MIIQQKTMKKVQQNSDHRCLDETTQQSPNTHTTTPQAQHPEHHSTSITRFHSHQHPHNTTSCTHQHHNNASCQQHFFHKQHNLLQASHTCRSILHHRDHHTTM</sequence>
<feature type="compositionally biased region" description="Low complexity" evidence="1">
    <location>
        <begin position="23"/>
        <end position="36"/>
    </location>
</feature>
<dbReference type="KEGG" id="cpq:CPC231_02960"/>
<dbReference type="Proteomes" id="UP000000276">
    <property type="component" value="Chromosome"/>
</dbReference>
<name>D9QD32_CORP2</name>
<evidence type="ECO:0000313" key="4">
    <source>
        <dbReference type="EMBL" id="QHI00986.1"/>
    </source>
</evidence>
<evidence type="ECO:0000313" key="5">
    <source>
        <dbReference type="EMBL" id="QHI00988.1"/>
    </source>
</evidence>
<dbReference type="KEGG" id="cpq:CPC231_10180"/>
<evidence type="ECO:0000313" key="2">
    <source>
        <dbReference type="EMBL" id="AEK49244.1"/>
    </source>
</evidence>
<organism evidence="4 6">
    <name type="scientific">Corynebacterium pseudotuberculosis (strain C231)</name>
    <dbReference type="NCBI Taxonomy" id="681645"/>
    <lineage>
        <taxon>Bacteria</taxon>
        <taxon>Bacillati</taxon>
        <taxon>Actinomycetota</taxon>
        <taxon>Actinomycetes</taxon>
        <taxon>Mycobacteriales</taxon>
        <taxon>Corynebacteriaceae</taxon>
        <taxon>Corynebacterium</taxon>
    </lineage>
</organism>
<keyword evidence="6" id="KW-1185">Reference proteome</keyword>
<dbReference type="KEGG" id="cpq:CPC231_04825"/>
<protein>
    <submittedName>
        <fullName evidence="4">Uncharacterized protein</fullName>
    </submittedName>
</protein>
<dbReference type="EMBL" id="CP001829">
    <property type="protein sequence ID" value="QHI00986.1"/>
    <property type="molecule type" value="Genomic_DNA"/>
</dbReference>
<dbReference type="HOGENOM" id="CLU_2245420_0_0_11"/>
<dbReference type="EMBL" id="CP001829">
    <property type="protein sequence ID" value="QHI00984.1"/>
    <property type="molecule type" value="Genomic_DNA"/>
</dbReference>
<dbReference type="EMBL" id="CP001829">
    <property type="protein sequence ID" value="AEK49244.1"/>
    <property type="molecule type" value="Genomic_DNA"/>
</dbReference>
<evidence type="ECO:0000313" key="3">
    <source>
        <dbReference type="EMBL" id="QHI00984.1"/>
    </source>
</evidence>
<accession>D9QD32</accession>
<feature type="compositionally biased region" description="Polar residues" evidence="1">
    <location>
        <begin position="57"/>
        <end position="66"/>
    </location>
</feature>